<proteinExistence type="predicted"/>
<protein>
    <recommendedName>
        <fullName evidence="1">RNase H type-1 domain-containing protein</fullName>
    </recommendedName>
</protein>
<dbReference type="SUPFAM" id="SSF53098">
    <property type="entry name" value="Ribonuclease H-like"/>
    <property type="match status" value="1"/>
</dbReference>
<dbReference type="AlphaFoldDB" id="A0A4Y2HXL0"/>
<dbReference type="Pfam" id="PF00075">
    <property type="entry name" value="RNase_H"/>
    <property type="match status" value="1"/>
</dbReference>
<reference evidence="2 3" key="1">
    <citation type="journal article" date="2019" name="Sci. Rep.">
        <title>Orb-weaving spider Araneus ventricosus genome elucidates the spidroin gene catalogue.</title>
        <authorList>
            <person name="Kono N."/>
            <person name="Nakamura H."/>
            <person name="Ohtoshi R."/>
            <person name="Moran D.A.P."/>
            <person name="Shinohara A."/>
            <person name="Yoshida Y."/>
            <person name="Fujiwara M."/>
            <person name="Mori M."/>
            <person name="Tomita M."/>
            <person name="Arakawa K."/>
        </authorList>
    </citation>
    <scope>NUCLEOTIDE SEQUENCE [LARGE SCALE GENOMIC DNA]</scope>
</reference>
<dbReference type="OrthoDB" id="407198at2759"/>
<feature type="domain" description="RNase H type-1" evidence="1">
    <location>
        <begin position="1"/>
        <end position="84"/>
    </location>
</feature>
<evidence type="ECO:0000313" key="3">
    <source>
        <dbReference type="Proteomes" id="UP000499080"/>
    </source>
</evidence>
<dbReference type="InterPro" id="IPR012337">
    <property type="entry name" value="RNaseH-like_sf"/>
</dbReference>
<accession>A0A4Y2HXL0</accession>
<dbReference type="InterPro" id="IPR036397">
    <property type="entry name" value="RNaseH_sf"/>
</dbReference>
<dbReference type="Gene3D" id="3.30.420.10">
    <property type="entry name" value="Ribonuclease H-like superfamily/Ribonuclease H"/>
    <property type="match status" value="1"/>
</dbReference>
<comment type="caution">
    <text evidence="2">The sequence shown here is derived from an EMBL/GenBank/DDBJ whole genome shotgun (WGS) entry which is preliminary data.</text>
</comment>
<dbReference type="InterPro" id="IPR002156">
    <property type="entry name" value="RNaseH_domain"/>
</dbReference>
<evidence type="ECO:0000259" key="1">
    <source>
        <dbReference type="PROSITE" id="PS50879"/>
    </source>
</evidence>
<dbReference type="GO" id="GO:0004523">
    <property type="term" value="F:RNA-DNA hybrid ribonuclease activity"/>
    <property type="evidence" value="ECO:0007669"/>
    <property type="project" value="InterPro"/>
</dbReference>
<name>A0A4Y2HXL0_ARAVE</name>
<dbReference type="EMBL" id="BGPR01002227">
    <property type="protein sequence ID" value="GBM70053.1"/>
    <property type="molecule type" value="Genomic_DNA"/>
</dbReference>
<keyword evidence="3" id="KW-1185">Reference proteome</keyword>
<gene>
    <name evidence="2" type="ORF">AVEN_108182_1</name>
</gene>
<dbReference type="Proteomes" id="UP000499080">
    <property type="component" value="Unassembled WGS sequence"/>
</dbReference>
<dbReference type="PROSITE" id="PS50879">
    <property type="entry name" value="RNASE_H_1"/>
    <property type="match status" value="1"/>
</dbReference>
<organism evidence="2 3">
    <name type="scientific">Araneus ventricosus</name>
    <name type="common">Orbweaver spider</name>
    <name type="synonym">Epeira ventricosa</name>
    <dbReference type="NCBI Taxonomy" id="182803"/>
    <lineage>
        <taxon>Eukaryota</taxon>
        <taxon>Metazoa</taxon>
        <taxon>Ecdysozoa</taxon>
        <taxon>Arthropoda</taxon>
        <taxon>Chelicerata</taxon>
        <taxon>Arachnida</taxon>
        <taxon>Araneae</taxon>
        <taxon>Araneomorphae</taxon>
        <taxon>Entelegynae</taxon>
        <taxon>Araneoidea</taxon>
        <taxon>Araneidae</taxon>
        <taxon>Araneus</taxon>
    </lineage>
</organism>
<dbReference type="GO" id="GO:0003676">
    <property type="term" value="F:nucleic acid binding"/>
    <property type="evidence" value="ECO:0007669"/>
    <property type="project" value="InterPro"/>
</dbReference>
<sequence>MLPTSSIQLLAGRALDKGVKVKIFSDSSSSLDILSSTSIKSSFILDIKENILKAKNLVSVIWVKAYAGIPGNELADQFAKIATDCGSILNLPAPYPYIKKL</sequence>
<evidence type="ECO:0000313" key="2">
    <source>
        <dbReference type="EMBL" id="GBM70053.1"/>
    </source>
</evidence>